<gene>
    <name evidence="1" type="ORF">METZ01_LOCUS79436</name>
</gene>
<reference evidence="1" key="1">
    <citation type="submission" date="2018-05" db="EMBL/GenBank/DDBJ databases">
        <authorList>
            <person name="Lanie J.A."/>
            <person name="Ng W.-L."/>
            <person name="Kazmierczak K.M."/>
            <person name="Andrzejewski T.M."/>
            <person name="Davidsen T.M."/>
            <person name="Wayne K.J."/>
            <person name="Tettelin H."/>
            <person name="Glass J.I."/>
            <person name="Rusch D."/>
            <person name="Podicherti R."/>
            <person name="Tsui H.-C.T."/>
            <person name="Winkler M.E."/>
        </authorList>
    </citation>
    <scope>NUCLEOTIDE SEQUENCE</scope>
</reference>
<proteinExistence type="predicted"/>
<dbReference type="InterPro" id="IPR010708">
    <property type="entry name" value="5'(3')-deoxyribonucleotidase"/>
</dbReference>
<dbReference type="EMBL" id="UINC01006279">
    <property type="protein sequence ID" value="SVA26582.1"/>
    <property type="molecule type" value="Genomic_DNA"/>
</dbReference>
<name>A0A381UEE5_9ZZZZ</name>
<protein>
    <recommendedName>
        <fullName evidence="2">5'-nucleotidase</fullName>
    </recommendedName>
</protein>
<dbReference type="AlphaFoldDB" id="A0A381UEE5"/>
<accession>A0A381UEE5</accession>
<evidence type="ECO:0000313" key="1">
    <source>
        <dbReference type="EMBL" id="SVA26582.1"/>
    </source>
</evidence>
<sequence>MSDGEPPPHPADPEVALVLGVDLDGVCADYTTAFRTIAAAELGVEQSALPLERSWDFSEWGLSRDQFQELHHRAVTDHRMLRDMPVMEEAAESLWRLSDAGVWIRIITHRLYVNWGHARAIADTVDWLDRNRIPYRDICFLGDKPQVGAHLYIEDAPHNVTALRESGNRVIVFDAPYNRDLAGPRAADWAACEHLVLAEAANMGFRLQTQLPGLEAGTDRLEPDPTE</sequence>
<dbReference type="SUPFAM" id="SSF56784">
    <property type="entry name" value="HAD-like"/>
    <property type="match status" value="1"/>
</dbReference>
<dbReference type="InterPro" id="IPR036412">
    <property type="entry name" value="HAD-like_sf"/>
</dbReference>
<dbReference type="GO" id="GO:0008253">
    <property type="term" value="F:5'-nucleotidase activity"/>
    <property type="evidence" value="ECO:0007669"/>
    <property type="project" value="InterPro"/>
</dbReference>
<dbReference type="Pfam" id="PF06941">
    <property type="entry name" value="NT5C"/>
    <property type="match status" value="1"/>
</dbReference>
<dbReference type="GO" id="GO:0009264">
    <property type="term" value="P:deoxyribonucleotide catabolic process"/>
    <property type="evidence" value="ECO:0007669"/>
    <property type="project" value="InterPro"/>
</dbReference>
<evidence type="ECO:0008006" key="2">
    <source>
        <dbReference type="Google" id="ProtNLM"/>
    </source>
</evidence>
<organism evidence="1">
    <name type="scientific">marine metagenome</name>
    <dbReference type="NCBI Taxonomy" id="408172"/>
    <lineage>
        <taxon>unclassified sequences</taxon>
        <taxon>metagenomes</taxon>
        <taxon>ecological metagenomes</taxon>
    </lineage>
</organism>
<dbReference type="InterPro" id="IPR023214">
    <property type="entry name" value="HAD_sf"/>
</dbReference>
<dbReference type="Gene3D" id="3.40.50.1000">
    <property type="entry name" value="HAD superfamily/HAD-like"/>
    <property type="match status" value="1"/>
</dbReference>